<dbReference type="EMBL" id="MCOG01000398">
    <property type="protein sequence ID" value="ORY10086.1"/>
    <property type="molecule type" value="Genomic_DNA"/>
</dbReference>
<dbReference type="Pfam" id="PF00560">
    <property type="entry name" value="LRR_1"/>
    <property type="match status" value="7"/>
</dbReference>
<dbReference type="STRING" id="1754190.A0A1Y1ZIN3"/>
<evidence type="ECO:0000256" key="1">
    <source>
        <dbReference type="ARBA" id="ARBA00004251"/>
    </source>
</evidence>
<dbReference type="AlphaFoldDB" id="A0A1Y1ZIN3"/>
<evidence type="ECO:0000313" key="11">
    <source>
        <dbReference type="Proteomes" id="UP000193920"/>
    </source>
</evidence>
<organism evidence="10 11">
    <name type="scientific">Neocallimastix californiae</name>
    <dbReference type="NCBI Taxonomy" id="1754190"/>
    <lineage>
        <taxon>Eukaryota</taxon>
        <taxon>Fungi</taxon>
        <taxon>Fungi incertae sedis</taxon>
        <taxon>Chytridiomycota</taxon>
        <taxon>Chytridiomycota incertae sedis</taxon>
        <taxon>Neocallimastigomycetes</taxon>
        <taxon>Neocallimastigales</taxon>
        <taxon>Neocallimastigaceae</taxon>
        <taxon>Neocallimastix</taxon>
    </lineage>
</organism>
<dbReference type="InterPro" id="IPR032675">
    <property type="entry name" value="LRR_dom_sf"/>
</dbReference>
<accession>A0A1Y1ZIN3</accession>
<dbReference type="InterPro" id="IPR027417">
    <property type="entry name" value="P-loop_NTPase"/>
</dbReference>
<evidence type="ECO:0000256" key="4">
    <source>
        <dbReference type="ARBA" id="ARBA00022692"/>
    </source>
</evidence>
<evidence type="ECO:0000313" key="10">
    <source>
        <dbReference type="EMBL" id="ORY10086.1"/>
    </source>
</evidence>
<dbReference type="FunFam" id="3.80.10.10:FF:000041">
    <property type="entry name" value="LRR receptor-like serine/threonine-protein kinase ERECTA"/>
    <property type="match status" value="1"/>
</dbReference>
<keyword evidence="8" id="KW-0472">Membrane</keyword>
<dbReference type="Gene3D" id="3.80.10.10">
    <property type="entry name" value="Ribonuclease Inhibitor"/>
    <property type="match status" value="2"/>
</dbReference>
<keyword evidence="7" id="KW-1133">Transmembrane helix</keyword>
<dbReference type="SUPFAM" id="SSF52058">
    <property type="entry name" value="L domain-like"/>
    <property type="match status" value="1"/>
</dbReference>
<evidence type="ECO:0000256" key="7">
    <source>
        <dbReference type="ARBA" id="ARBA00022989"/>
    </source>
</evidence>
<keyword evidence="9" id="KW-0325">Glycoprotein</keyword>
<reference evidence="10 11" key="1">
    <citation type="submission" date="2016-08" db="EMBL/GenBank/DDBJ databases">
        <title>A Parts List for Fungal Cellulosomes Revealed by Comparative Genomics.</title>
        <authorList>
            <consortium name="DOE Joint Genome Institute"/>
            <person name="Haitjema C.H."/>
            <person name="Gilmore S.P."/>
            <person name="Henske J.K."/>
            <person name="Solomon K.V."/>
            <person name="De Groot R."/>
            <person name="Kuo A."/>
            <person name="Mondo S.J."/>
            <person name="Salamov A.A."/>
            <person name="Labutti K."/>
            <person name="Zhao Z."/>
            <person name="Chiniquy J."/>
            <person name="Barry K."/>
            <person name="Brewer H.M."/>
            <person name="Purvine S.O."/>
            <person name="Wright A.T."/>
            <person name="Boxma B."/>
            <person name="Van Alen T."/>
            <person name="Hackstein J.H."/>
            <person name="Baker S.E."/>
            <person name="Grigoriev I.V."/>
            <person name="O'Malley M.A."/>
        </authorList>
    </citation>
    <scope>NUCLEOTIDE SEQUENCE [LARGE SCALE GENOMIC DNA]</scope>
    <source>
        <strain evidence="10 11">G1</strain>
    </source>
</reference>
<protein>
    <submittedName>
        <fullName evidence="10">L domain-like protein</fullName>
    </submittedName>
</protein>
<keyword evidence="3" id="KW-0433">Leucine-rich repeat</keyword>
<evidence type="ECO:0000256" key="5">
    <source>
        <dbReference type="ARBA" id="ARBA00022729"/>
    </source>
</evidence>
<dbReference type="FunFam" id="3.80.10.10:FF:000356">
    <property type="entry name" value="LRR receptor-like serine/threonine-protein kinase"/>
    <property type="match status" value="1"/>
</dbReference>
<evidence type="ECO:0000256" key="9">
    <source>
        <dbReference type="ARBA" id="ARBA00023180"/>
    </source>
</evidence>
<keyword evidence="4" id="KW-0812">Transmembrane</keyword>
<keyword evidence="2" id="KW-1003">Cell membrane</keyword>
<dbReference type="PANTHER" id="PTHR47988">
    <property type="entry name" value="SOMATIC EMBRYOGENESIS RECEPTOR KINASE 1"/>
    <property type="match status" value="1"/>
</dbReference>
<evidence type="ECO:0000256" key="3">
    <source>
        <dbReference type="ARBA" id="ARBA00022614"/>
    </source>
</evidence>
<dbReference type="SUPFAM" id="SSF52540">
    <property type="entry name" value="P-loop containing nucleoside triphosphate hydrolases"/>
    <property type="match status" value="1"/>
</dbReference>
<dbReference type="OrthoDB" id="676979at2759"/>
<sequence length="1091" mass="125915">MNCQTRYTKLQPIQYNDESIVKGLNIPYRTFIENEGGYELEVSCKILNSRARIGGPLYLKLKITNIGGNALSFFKIDINSYSAEDNRTPYYDRFVLWINEELDVGESIEKDVTLELSNIDYDLNNNDLSEIITNSEKELRKHEFNIPKSDDLDRFILENEIQSKTKILNNEVSLEPFIKVTDNNLEDFDYLISSLPSVIHIEFRHKNMKLIPCRQYQFKLCSEYFTGDLLVARPNLIIPANKTPRYTHYNILMIGTNKQGKTSLINSFITLFNSRVTLISPYLQKLYHENKNYLLYNIKDLLPESLHVRFYDCPLESVKKFSDSQFSYNNLDLVLNGMFPFDYSINSTNTDTTKKMSDYKTIFSSKKLSFSNLNTISNSSLCRVNGGEDNAMGSNCSLKIRQCNNCNMIPLNQLIFEKNYYNNNNNNNNLSKIHVAILPMSYQIVHSEEELKFFQKLYRYITQLNIPVMIALTHSDEISPEKVEEYLFLLNNNFRSPYIYPISNYTISNNKIKSFDKDRNILRLLCNTIYFAQKCIYEEFNEEFIKKTQIIKQKDKNKSVTTATIYDSIMELDRNSSVYNSQLEMKANPCDYKPKIENFHSISNLLLNAGTENSNVIDMTKFTKDQLRMIDDIERDYISTIFENITRIDESYEEDIDVILGFDVSCIVDQKSLDFAKMVGLSISSQYPLDINIGGFFYGERMDNISNLISDKALFDQRLGLMEETGNKQNASADTLYRALSHCKTLLDSKKLLSKKQQIWLFTSECSNDNYHQAQTIKLAETLRSDNYNCEIFCFYLRHSSEAPLPTLVDKFLKSFADLIFIFNDDFEFIYNYITPQCFNENVMLNPKLYLQFIKIMKDSTKIHLLRNHLTGYIPYNIDNLMKMTSLNLNVNQLSSFIPNSIGNLKNLTELQLSFNKLSGKIPISIGCLWNLRVLKMSNNQFSGPIPSSIGNLTNLIKLRLENNKLSGPIPESIGNLVNLEKLHLSNNSLIGSIPSSIGNMVKLKSLQLSNNKLIGSIPNNIGNLEQLVYLCLNDNYLDGTLPESIRHLTKISEIYLQNNEYLGGEIPFEVQSILSKINISKTKIKKKNYI</sequence>
<keyword evidence="6" id="KW-0677">Repeat</keyword>
<dbReference type="SMART" id="SM00369">
    <property type="entry name" value="LRR_TYP"/>
    <property type="match status" value="5"/>
</dbReference>
<dbReference type="Proteomes" id="UP000193920">
    <property type="component" value="Unassembled WGS sequence"/>
</dbReference>
<keyword evidence="5" id="KW-0732">Signal</keyword>
<comment type="caution">
    <text evidence="10">The sequence shown here is derived from an EMBL/GenBank/DDBJ whole genome shotgun (WGS) entry which is preliminary data.</text>
</comment>
<dbReference type="Gene3D" id="3.40.50.300">
    <property type="entry name" value="P-loop containing nucleotide triphosphate hydrolases"/>
    <property type="match status" value="1"/>
</dbReference>
<dbReference type="GO" id="GO:0005886">
    <property type="term" value="C:plasma membrane"/>
    <property type="evidence" value="ECO:0007669"/>
    <property type="project" value="UniProtKB-SubCell"/>
</dbReference>
<keyword evidence="11" id="KW-1185">Reference proteome</keyword>
<comment type="subcellular location">
    <subcellularLocation>
        <location evidence="1">Cell membrane</location>
        <topology evidence="1">Single-pass type I membrane protein</topology>
    </subcellularLocation>
</comment>
<evidence type="ECO:0000256" key="2">
    <source>
        <dbReference type="ARBA" id="ARBA00022475"/>
    </source>
</evidence>
<proteinExistence type="predicted"/>
<gene>
    <name evidence="10" type="ORF">LY90DRAFT_678034</name>
</gene>
<evidence type="ECO:0000256" key="6">
    <source>
        <dbReference type="ARBA" id="ARBA00022737"/>
    </source>
</evidence>
<dbReference type="InterPro" id="IPR001611">
    <property type="entry name" value="Leu-rich_rpt"/>
</dbReference>
<dbReference type="InterPro" id="IPR003591">
    <property type="entry name" value="Leu-rich_rpt_typical-subtyp"/>
</dbReference>
<name>A0A1Y1ZIN3_9FUNG</name>
<evidence type="ECO:0000256" key="8">
    <source>
        <dbReference type="ARBA" id="ARBA00023136"/>
    </source>
</evidence>